<dbReference type="GO" id="GO:0051537">
    <property type="term" value="F:2 iron, 2 sulfur cluster binding"/>
    <property type="evidence" value="ECO:0007669"/>
    <property type="project" value="UniProtKB-UniRule"/>
</dbReference>
<feature type="short sequence motif" description="Cx2C motif 1" evidence="9">
    <location>
        <begin position="298"/>
        <end position="301"/>
    </location>
</feature>
<feature type="binding site" evidence="9">
    <location>
        <position position="255"/>
    </location>
    <ligand>
        <name>[2Fe-2S] cluster</name>
        <dbReference type="ChEBI" id="CHEBI:190135"/>
    </ligand>
</feature>
<feature type="binding site" evidence="9">
    <location>
        <position position="309"/>
    </location>
    <ligand>
        <name>[4Fe-4S] cluster</name>
        <dbReference type="ChEBI" id="CHEBI:49883"/>
    </ligand>
</feature>
<feature type="domain" description="Fe-S cluster assembly protein Dre2 N-terminal" evidence="13">
    <location>
        <begin position="7"/>
        <end position="126"/>
    </location>
</feature>
<dbReference type="GO" id="GO:0005758">
    <property type="term" value="C:mitochondrial intermembrane space"/>
    <property type="evidence" value="ECO:0007669"/>
    <property type="project" value="UniProtKB-SubCell"/>
</dbReference>
<dbReference type="Proteomes" id="UP000750334">
    <property type="component" value="Unassembled WGS sequence"/>
</dbReference>
<feature type="region of interest" description="Disordered" evidence="10">
    <location>
        <begin position="135"/>
        <end position="162"/>
    </location>
</feature>
<dbReference type="GO" id="GO:0051539">
    <property type="term" value="F:4 iron, 4 sulfur cluster binding"/>
    <property type="evidence" value="ECO:0007669"/>
    <property type="project" value="UniProtKB-KW"/>
</dbReference>
<gene>
    <name evidence="14" type="primary">DRE2</name>
    <name evidence="14" type="ORF">C6P45_002621</name>
</gene>
<proteinExistence type="inferred from homology"/>
<evidence type="ECO:0000256" key="9">
    <source>
        <dbReference type="HAMAP-Rule" id="MF_03115"/>
    </source>
</evidence>
<feature type="domain" description="Anamorsin C-terminal" evidence="12">
    <location>
        <begin position="233"/>
        <end position="328"/>
    </location>
</feature>
<dbReference type="PANTHER" id="PTHR13273:SF14">
    <property type="entry name" value="ANAMORSIN"/>
    <property type="match status" value="1"/>
</dbReference>
<dbReference type="Pfam" id="PF05093">
    <property type="entry name" value="CIAPIN1"/>
    <property type="match status" value="1"/>
</dbReference>
<evidence type="ECO:0000256" key="8">
    <source>
        <dbReference type="ARBA" id="ARBA00023128"/>
    </source>
</evidence>
<comment type="caution">
    <text evidence="14">The sequence shown here is derived from an EMBL/GenBank/DDBJ whole genome shotgun (WGS) entry which is preliminary data.</text>
</comment>
<evidence type="ECO:0000256" key="1">
    <source>
        <dbReference type="ARBA" id="ARBA00001966"/>
    </source>
</evidence>
<dbReference type="HAMAP" id="MF_03115">
    <property type="entry name" value="Anamorsin"/>
    <property type="match status" value="1"/>
</dbReference>
<keyword evidence="15" id="KW-1185">Reference proteome</keyword>
<evidence type="ECO:0000256" key="7">
    <source>
        <dbReference type="ARBA" id="ARBA00023014"/>
    </source>
</evidence>
<evidence type="ECO:0000259" key="13">
    <source>
        <dbReference type="Pfam" id="PF16803"/>
    </source>
</evidence>
<feature type="region of interest" description="Fe-S binding site B" evidence="9">
    <location>
        <begin position="298"/>
        <end position="312"/>
    </location>
</feature>
<keyword evidence="5 9" id="KW-0479">Metal-binding</keyword>
<feature type="region of interest" description="Fe-S binding site A" evidence="9">
    <location>
        <begin position="239"/>
        <end position="255"/>
    </location>
</feature>
<feature type="binding site" evidence="9">
    <location>
        <position position="253"/>
    </location>
    <ligand>
        <name>[2Fe-2S] cluster</name>
        <dbReference type="ChEBI" id="CHEBI:190135"/>
    </ligand>
</feature>
<dbReference type="OrthoDB" id="311633at2759"/>
<feature type="binding site" evidence="9">
    <location>
        <position position="301"/>
    </location>
    <ligand>
        <name>[4Fe-4S] cluster</name>
        <dbReference type="ChEBI" id="CHEBI:49883"/>
    </ligand>
</feature>
<feature type="compositionally biased region" description="Low complexity" evidence="10">
    <location>
        <begin position="135"/>
        <end position="147"/>
    </location>
</feature>
<dbReference type="GO" id="GO:0046872">
    <property type="term" value="F:metal ion binding"/>
    <property type="evidence" value="ECO:0007669"/>
    <property type="project" value="UniProtKB-KW"/>
</dbReference>
<evidence type="ECO:0000256" key="10">
    <source>
        <dbReference type="SAM" id="MobiDB-lite"/>
    </source>
</evidence>
<comment type="caution">
    <text evidence="9">Lacks conserved residue(s) required for the propagation of feature annotation.</text>
</comment>
<keyword evidence="6 9" id="KW-0408">Iron</keyword>
<comment type="domain">
    <text evidence="9">The twin Cx2C motifs are involved in the recognition by the mitochondrial MIA40-ERV1 disulfide relay system. The formation of 2 disulfide bonds in the Cx2C motifs through dithiol/disulfide exchange reactions effectively traps the protein in the mitochondrial intermembrane space.</text>
</comment>
<feature type="binding site" evidence="9">
    <location>
        <position position="239"/>
    </location>
    <ligand>
        <name>[2Fe-2S] cluster</name>
        <dbReference type="ChEBI" id="CHEBI:190135"/>
    </ligand>
</feature>
<comment type="subcellular location">
    <subcellularLocation>
        <location evidence="9">Cytoplasm</location>
    </subcellularLocation>
    <subcellularLocation>
        <location evidence="9">Mitochondrion intermembrane space</location>
    </subcellularLocation>
</comment>
<reference evidence="14 15" key="1">
    <citation type="submission" date="2020-11" db="EMBL/GenBank/DDBJ databases">
        <title>Kefir isolates.</title>
        <authorList>
            <person name="Marcisauskas S."/>
            <person name="Kim Y."/>
            <person name="Blasche S."/>
        </authorList>
    </citation>
    <scope>NUCLEOTIDE SEQUENCE [LARGE SCALE GENOMIC DNA]</scope>
    <source>
        <strain evidence="14 15">OG2</strain>
    </source>
</reference>
<keyword evidence="11" id="KW-0732">Signal</keyword>
<name>A0A9P6VXT4_MAUEX</name>
<comment type="domain">
    <text evidence="9">The C-terminal domain binds 2 Fe-S clusters but is otherwise mostly in an intrinsically disordered conformation.</text>
</comment>
<comment type="similarity">
    <text evidence="2 9">Belongs to the anamorsin family.</text>
</comment>
<keyword evidence="3 9" id="KW-0004">4Fe-4S</keyword>
<keyword evidence="7 9" id="KW-0411">Iron-sulfur</keyword>
<evidence type="ECO:0000256" key="11">
    <source>
        <dbReference type="SAM" id="SignalP"/>
    </source>
</evidence>
<feature type="signal peptide" evidence="11">
    <location>
        <begin position="1"/>
        <end position="16"/>
    </location>
</feature>
<evidence type="ECO:0000259" key="12">
    <source>
        <dbReference type="Pfam" id="PF05093"/>
    </source>
</evidence>
<evidence type="ECO:0000256" key="5">
    <source>
        <dbReference type="ARBA" id="ARBA00022723"/>
    </source>
</evidence>
<dbReference type="PANTHER" id="PTHR13273">
    <property type="entry name" value="ANAMORSIN"/>
    <property type="match status" value="1"/>
</dbReference>
<keyword evidence="9" id="KW-0001">2Fe-2S</keyword>
<dbReference type="InterPro" id="IPR046408">
    <property type="entry name" value="CIAPIN1"/>
</dbReference>
<evidence type="ECO:0000256" key="2">
    <source>
        <dbReference type="ARBA" id="ARBA00008169"/>
    </source>
</evidence>
<dbReference type="Pfam" id="PF16803">
    <property type="entry name" value="DRE2_N"/>
    <property type="match status" value="1"/>
</dbReference>
<evidence type="ECO:0000256" key="3">
    <source>
        <dbReference type="ARBA" id="ARBA00022485"/>
    </source>
</evidence>
<dbReference type="AlphaFoldDB" id="A0A9P6VXT4"/>
<evidence type="ECO:0000313" key="15">
    <source>
        <dbReference type="Proteomes" id="UP000750334"/>
    </source>
</evidence>
<sequence length="335" mass="36970">MSTAKIGLLLIHPAVTTTPELVQDIKEGSDARGIKFVDQYLVNKVNDSSIKLKQSNYDVIHYLTPEKADAILFPKKLIPVLQASMKADGILYGLSDVYKVDALINGFEVVSDSDDLYHWVNKATATKPVSKLVSLKSNTSSNSTNSLPSFKKNNGSGALPSFKKLPTFKKQNESPKVVKLADDNDELDDVLEEDEEEEAVFSDFSKTQFFEDMEDDDSIEEDNLISEKGQNNVITMITCGKTKTSRKKACKDCSCGIKEEEEQEIDNIRSQQEKVVQFTEDELTEIDFTIEGKKVGGCGSCSLGDAFRCSGCPYLGLPAFKPGEKINLTSISDDL</sequence>
<evidence type="ECO:0000256" key="6">
    <source>
        <dbReference type="ARBA" id="ARBA00023004"/>
    </source>
</evidence>
<comment type="cofactor">
    <cofactor evidence="1 9">
        <name>[4Fe-4S] cluster</name>
        <dbReference type="ChEBI" id="CHEBI:49883"/>
    </cofactor>
</comment>
<dbReference type="InterPro" id="IPR031838">
    <property type="entry name" value="Dre2_N"/>
</dbReference>
<organism evidence="14 15">
    <name type="scientific">Maudiozyma exigua</name>
    <name type="common">Yeast</name>
    <name type="synonym">Kazachstania exigua</name>
    <dbReference type="NCBI Taxonomy" id="34358"/>
    <lineage>
        <taxon>Eukaryota</taxon>
        <taxon>Fungi</taxon>
        <taxon>Dikarya</taxon>
        <taxon>Ascomycota</taxon>
        <taxon>Saccharomycotina</taxon>
        <taxon>Saccharomycetes</taxon>
        <taxon>Saccharomycetales</taxon>
        <taxon>Saccharomycetaceae</taxon>
        <taxon>Maudiozyma</taxon>
    </lineage>
</organism>
<feature type="binding site" evidence="9">
    <location>
        <position position="312"/>
    </location>
    <ligand>
        <name>[4Fe-4S] cluster</name>
        <dbReference type="ChEBI" id="CHEBI:49883"/>
    </ligand>
</feature>
<feature type="binding site" evidence="9">
    <location>
        <position position="250"/>
    </location>
    <ligand>
        <name>[2Fe-2S] cluster</name>
        <dbReference type="ChEBI" id="CHEBI:190135"/>
    </ligand>
</feature>
<evidence type="ECO:0000256" key="4">
    <source>
        <dbReference type="ARBA" id="ARBA00022490"/>
    </source>
</evidence>
<keyword evidence="4 9" id="KW-0963">Cytoplasm</keyword>
<feature type="short sequence motif" description="Cx2C motif 2" evidence="9">
    <location>
        <begin position="309"/>
        <end position="312"/>
    </location>
</feature>
<accession>A0A9P6VXT4</accession>
<feature type="binding site" evidence="9">
    <location>
        <position position="298"/>
    </location>
    <ligand>
        <name>[4Fe-4S] cluster</name>
        <dbReference type="ChEBI" id="CHEBI:49883"/>
    </ligand>
</feature>
<comment type="domain">
    <text evidence="9">The N-terminal domain has structural similarity with S-adenosyl-L-methionine-dependent methyltransferases, but does not bind S-adenosyl-L-methionine. It is required for correct assembly of the 2 Fe-S clusters.</text>
</comment>
<dbReference type="GO" id="GO:0016226">
    <property type="term" value="P:iron-sulfur cluster assembly"/>
    <property type="evidence" value="ECO:0007669"/>
    <property type="project" value="UniProtKB-UniRule"/>
</dbReference>
<evidence type="ECO:0000313" key="14">
    <source>
        <dbReference type="EMBL" id="KAG0656736.1"/>
    </source>
</evidence>
<dbReference type="GO" id="GO:0009055">
    <property type="term" value="F:electron transfer activity"/>
    <property type="evidence" value="ECO:0007669"/>
    <property type="project" value="UniProtKB-UniRule"/>
</dbReference>
<keyword evidence="8 9" id="KW-0496">Mitochondrion</keyword>
<dbReference type="Gene3D" id="3.40.50.11000">
    <property type="entry name" value="Fe-S cluster assembly protein Dre2, N-terminal domain"/>
    <property type="match status" value="1"/>
</dbReference>
<dbReference type="InterPro" id="IPR007785">
    <property type="entry name" value="Anamorsin"/>
</dbReference>
<dbReference type="EMBL" id="PUHR01000251">
    <property type="protein sequence ID" value="KAG0656736.1"/>
    <property type="molecule type" value="Genomic_DNA"/>
</dbReference>
<protein>
    <submittedName>
        <fullName evidence="14">Electron carrier</fullName>
    </submittedName>
</protein>
<feature type="chain" id="PRO_5040395404" evidence="11">
    <location>
        <begin position="17"/>
        <end position="335"/>
    </location>
</feature>
<comment type="cofactor">
    <cofactor evidence="9">
        <name>[2Fe-2S] cluster</name>
        <dbReference type="ChEBI" id="CHEBI:190135"/>
    </cofactor>
</comment>